<dbReference type="EMBL" id="CP035952">
    <property type="protein sequence ID" value="QBF26001.1"/>
    <property type="molecule type" value="Genomic_DNA"/>
</dbReference>
<organism evidence="4 5">
    <name type="scientific">Pseudomonas tructae</name>
    <dbReference type="NCBI Taxonomy" id="2518644"/>
    <lineage>
        <taxon>Bacteria</taxon>
        <taxon>Pseudomonadati</taxon>
        <taxon>Pseudomonadota</taxon>
        <taxon>Gammaproteobacteria</taxon>
        <taxon>Pseudomonadales</taxon>
        <taxon>Pseudomonadaceae</taxon>
        <taxon>Pseudomonas</taxon>
    </lineage>
</organism>
<dbReference type="AlphaFoldDB" id="A0A411MGR1"/>
<proteinExistence type="inferred from homology"/>
<evidence type="ECO:0000256" key="1">
    <source>
        <dbReference type="ARBA" id="ARBA00010333"/>
    </source>
</evidence>
<dbReference type="Gene3D" id="3.40.190.10">
    <property type="entry name" value="Periplasmic binding protein-like II"/>
    <property type="match status" value="2"/>
</dbReference>
<reference evidence="4 5" key="1">
    <citation type="submission" date="2019-02" db="EMBL/GenBank/DDBJ databases">
        <title>Complete genome sequence of Pseudomonas sp. SNU WT1 isolated from rainbow trout.</title>
        <authorList>
            <person name="Oh W.T."/>
            <person name="Park S.C."/>
        </authorList>
    </citation>
    <scope>NUCLEOTIDE SEQUENCE [LARGE SCALE GENOMIC DNA]</scope>
    <source>
        <strain evidence="4 5">SNU WT1</strain>
    </source>
</reference>
<dbReference type="Pfam" id="PF00497">
    <property type="entry name" value="SBP_bac_3"/>
    <property type="match status" value="1"/>
</dbReference>
<evidence type="ECO:0000259" key="3">
    <source>
        <dbReference type="SMART" id="SM00062"/>
    </source>
</evidence>
<dbReference type="OrthoDB" id="7677520at2"/>
<protein>
    <submittedName>
        <fullName evidence="4">Transporter substrate-binding domain-containing protein</fullName>
    </submittedName>
</protein>
<keyword evidence="2" id="KW-0732">Signal</keyword>
<name>A0A411MGR1_9PSED</name>
<feature type="domain" description="Solute-binding protein family 3/N-terminal" evidence="3">
    <location>
        <begin position="29"/>
        <end position="260"/>
    </location>
</feature>
<dbReference type="SMART" id="SM00062">
    <property type="entry name" value="PBPb"/>
    <property type="match status" value="1"/>
</dbReference>
<dbReference type="PANTHER" id="PTHR35936:SF6">
    <property type="entry name" value="AMINO ACID ABC TRANSPORTER SUBSTRATE-BINDING PAAT FAMILY PROTEIN"/>
    <property type="match status" value="1"/>
</dbReference>
<sequence length="274" mass="30081">MGWRGRISTALVFATVLMPLHAWAVGKCERLVATGSPDAPPYSWRDPQDPKHLMGANVDLFKQVAGELGLKVEVLDSGSRSQALEEVRSGRVDLLIDSPFAVAELTTVDFVHPSLLSNEYVVWTRHDSPMVYNTLADLHEHQGSVSEKARMTPEFTAYAKSQLKLAPAQNLTQAFQKLLLGQVDYVLAGRYAGMAMAQTLGMSNELIARGLPLDRPGLYLALSHNSACNDAWLRGQLAKKLTELPASGVSQAVLQRNVEHWKVQMQAPLDAPKQ</sequence>
<dbReference type="KEGG" id="ptk:EXN22_09920"/>
<accession>A0A411MGR1</accession>
<dbReference type="InterPro" id="IPR001638">
    <property type="entry name" value="Solute-binding_3/MltF_N"/>
</dbReference>
<dbReference type="Proteomes" id="UP000291130">
    <property type="component" value="Chromosome"/>
</dbReference>
<evidence type="ECO:0000313" key="4">
    <source>
        <dbReference type="EMBL" id="QBF26001.1"/>
    </source>
</evidence>
<evidence type="ECO:0000256" key="2">
    <source>
        <dbReference type="ARBA" id="ARBA00022729"/>
    </source>
</evidence>
<comment type="similarity">
    <text evidence="1">Belongs to the bacterial solute-binding protein 3 family.</text>
</comment>
<gene>
    <name evidence="4" type="ORF">EXN22_09920</name>
</gene>
<dbReference type="PANTHER" id="PTHR35936">
    <property type="entry name" value="MEMBRANE-BOUND LYTIC MUREIN TRANSGLYCOSYLASE F"/>
    <property type="match status" value="1"/>
</dbReference>
<dbReference type="SUPFAM" id="SSF53850">
    <property type="entry name" value="Periplasmic binding protein-like II"/>
    <property type="match status" value="1"/>
</dbReference>
<keyword evidence="5" id="KW-1185">Reference proteome</keyword>
<evidence type="ECO:0000313" key="5">
    <source>
        <dbReference type="Proteomes" id="UP000291130"/>
    </source>
</evidence>